<accession>A0A9Q0T7J1</accession>
<keyword evidence="2" id="KW-1185">Reference proteome</keyword>
<comment type="caution">
    <text evidence="1">The sequence shown here is derived from an EMBL/GenBank/DDBJ whole genome shotgun (WGS) entry which is preliminary data.</text>
</comment>
<dbReference type="AlphaFoldDB" id="A0A9Q0T7J1"/>
<proteinExistence type="predicted"/>
<dbReference type="EMBL" id="JAPFFL010000009">
    <property type="protein sequence ID" value="KAJ6703877.1"/>
    <property type="molecule type" value="Genomic_DNA"/>
</dbReference>
<dbReference type="Proteomes" id="UP001151529">
    <property type="component" value="Chromosome 3"/>
</dbReference>
<sequence length="147" mass="16469">MELGKLNQLRRLGIVKLRKKDGKALCYSIENLGNLHALSVTSIEENEIIDMQSLSSPPPTSSTAFTRQTPREVAEVDIFSPFLGQVSPEVDSGYKMIRSVSIQSICPIWYILNLYKFMMGRDCISSVEGFVRLRILGSKQVKQGSNQ</sequence>
<protein>
    <submittedName>
        <fullName evidence="1">Uncharacterized protein</fullName>
    </submittedName>
</protein>
<evidence type="ECO:0000313" key="2">
    <source>
        <dbReference type="Proteomes" id="UP001151529"/>
    </source>
</evidence>
<name>A0A9Q0T7J1_SALVM</name>
<evidence type="ECO:0000313" key="1">
    <source>
        <dbReference type="EMBL" id="KAJ6703877.1"/>
    </source>
</evidence>
<reference evidence="1" key="2">
    <citation type="journal article" date="2023" name="Int. J. Mol. Sci.">
        <title>De Novo Assembly and Annotation of 11 Diverse Shrub Willow (Salix) Genomes Reveals Novel Gene Organization in Sex-Linked Regions.</title>
        <authorList>
            <person name="Hyden B."/>
            <person name="Feng K."/>
            <person name="Yates T.B."/>
            <person name="Jawdy S."/>
            <person name="Cereghino C."/>
            <person name="Smart L.B."/>
            <person name="Muchero W."/>
        </authorList>
    </citation>
    <scope>NUCLEOTIDE SEQUENCE [LARGE SCALE GENOMIC DNA]</scope>
    <source>
        <tissue evidence="1">Shoot tip</tissue>
    </source>
</reference>
<gene>
    <name evidence="1" type="ORF">OIU85_029774</name>
</gene>
<reference evidence="1" key="1">
    <citation type="submission" date="2022-11" db="EMBL/GenBank/DDBJ databases">
        <authorList>
            <person name="Hyden B.L."/>
            <person name="Feng K."/>
            <person name="Yates T."/>
            <person name="Jawdy S."/>
            <person name="Smart L.B."/>
            <person name="Muchero W."/>
        </authorList>
    </citation>
    <scope>NUCLEOTIDE SEQUENCE</scope>
    <source>
        <tissue evidence="1">Shoot tip</tissue>
    </source>
</reference>
<organism evidence="1 2">
    <name type="scientific">Salix viminalis</name>
    <name type="common">Common osier</name>
    <name type="synonym">Basket willow</name>
    <dbReference type="NCBI Taxonomy" id="40686"/>
    <lineage>
        <taxon>Eukaryota</taxon>
        <taxon>Viridiplantae</taxon>
        <taxon>Streptophyta</taxon>
        <taxon>Embryophyta</taxon>
        <taxon>Tracheophyta</taxon>
        <taxon>Spermatophyta</taxon>
        <taxon>Magnoliopsida</taxon>
        <taxon>eudicotyledons</taxon>
        <taxon>Gunneridae</taxon>
        <taxon>Pentapetalae</taxon>
        <taxon>rosids</taxon>
        <taxon>fabids</taxon>
        <taxon>Malpighiales</taxon>
        <taxon>Salicaceae</taxon>
        <taxon>Saliceae</taxon>
        <taxon>Salix</taxon>
    </lineage>
</organism>